<evidence type="ECO:0000313" key="2">
    <source>
        <dbReference type="EMBL" id="MXO63521.1"/>
    </source>
</evidence>
<gene>
    <name evidence="2" type="ORF">GRI48_10905</name>
</gene>
<feature type="transmembrane region" description="Helical" evidence="1">
    <location>
        <begin position="16"/>
        <end position="34"/>
    </location>
</feature>
<evidence type="ECO:0000313" key="3">
    <source>
        <dbReference type="Proteomes" id="UP000445582"/>
    </source>
</evidence>
<dbReference type="OrthoDB" id="7585827at2"/>
<organism evidence="2 3">
    <name type="scientific">Qipengyuania oceanensis</name>
    <dbReference type="NCBI Taxonomy" id="1463597"/>
    <lineage>
        <taxon>Bacteria</taxon>
        <taxon>Pseudomonadati</taxon>
        <taxon>Pseudomonadota</taxon>
        <taxon>Alphaproteobacteria</taxon>
        <taxon>Sphingomonadales</taxon>
        <taxon>Erythrobacteraceae</taxon>
        <taxon>Qipengyuania</taxon>
    </lineage>
</organism>
<dbReference type="AlphaFoldDB" id="A0A844YHC1"/>
<dbReference type="EMBL" id="WTYN01000002">
    <property type="protein sequence ID" value="MXO63521.1"/>
    <property type="molecule type" value="Genomic_DNA"/>
</dbReference>
<accession>A0A844YHC1</accession>
<proteinExistence type="predicted"/>
<name>A0A844YHC1_9SPHN</name>
<reference evidence="2 3" key="1">
    <citation type="submission" date="2019-12" db="EMBL/GenBank/DDBJ databases">
        <title>Genomic-based taxomic classification of the family Erythrobacteraceae.</title>
        <authorList>
            <person name="Xu L."/>
        </authorList>
    </citation>
    <scope>NUCLEOTIDE SEQUENCE [LARGE SCALE GENOMIC DNA]</scope>
    <source>
        <strain evidence="2 3">MCCC 1A09965</strain>
    </source>
</reference>
<protein>
    <submittedName>
        <fullName evidence="2">Uncharacterized protein</fullName>
    </submittedName>
</protein>
<keyword evidence="3" id="KW-1185">Reference proteome</keyword>
<comment type="caution">
    <text evidence="2">The sequence shown here is derived from an EMBL/GenBank/DDBJ whole genome shotgun (WGS) entry which is preliminary data.</text>
</comment>
<keyword evidence="1" id="KW-1133">Transmembrane helix</keyword>
<dbReference type="RefSeq" id="WP_160675873.1">
    <property type="nucleotide sequence ID" value="NZ_WTYN01000002.1"/>
</dbReference>
<feature type="transmembrane region" description="Helical" evidence="1">
    <location>
        <begin position="55"/>
        <end position="75"/>
    </location>
</feature>
<dbReference type="Proteomes" id="UP000445582">
    <property type="component" value="Unassembled WGS sequence"/>
</dbReference>
<evidence type="ECO:0000256" key="1">
    <source>
        <dbReference type="SAM" id="Phobius"/>
    </source>
</evidence>
<sequence length="77" mass="8620">MLQLHAFLTFASDAEIMALWGAAFVALGLLANYMERRRMKRARIDRLGWVPWVPIFLFCLVIGGGLLVFSLPQVIAG</sequence>
<keyword evidence="1" id="KW-0472">Membrane</keyword>
<keyword evidence="1" id="KW-0812">Transmembrane</keyword>